<dbReference type="PANTHER" id="PTHR33284">
    <property type="entry name" value="RIBOSOMAL PROTEIN L25/GLN-TRNA SYNTHETASE, ANTI-CODON-BINDING DOMAIN-CONTAINING PROTEIN"/>
    <property type="match status" value="1"/>
</dbReference>
<gene>
    <name evidence="5" type="primary">rplY</name>
    <name evidence="5" type="synonym">ctc</name>
    <name evidence="8" type="ORF">FDF74_10235</name>
</gene>
<dbReference type="InterPro" id="IPR011035">
    <property type="entry name" value="Ribosomal_bL25/Gln-tRNA_synth"/>
</dbReference>
<keyword evidence="2 5" id="KW-0694">RNA-binding</keyword>
<organism evidence="8 9">
    <name type="scientific">Clostridium niameyense</name>
    <dbReference type="NCBI Taxonomy" id="1622073"/>
    <lineage>
        <taxon>Bacteria</taxon>
        <taxon>Bacillati</taxon>
        <taxon>Bacillota</taxon>
        <taxon>Clostridia</taxon>
        <taxon>Eubacteriales</taxon>
        <taxon>Clostridiaceae</taxon>
        <taxon>Clostridium</taxon>
    </lineage>
</organism>
<keyword evidence="3 5" id="KW-0689">Ribosomal protein</keyword>
<feature type="domain" description="Large ribosomal subunit protein bL25 L25" evidence="6">
    <location>
        <begin position="7"/>
        <end position="89"/>
    </location>
</feature>
<dbReference type="InterPro" id="IPR020057">
    <property type="entry name" value="Ribosomal_bL25_b-dom"/>
</dbReference>
<feature type="domain" description="Large ribosomal subunit protein bL25 beta" evidence="7">
    <location>
        <begin position="100"/>
        <end position="177"/>
    </location>
</feature>
<dbReference type="AlphaFoldDB" id="A0A6M0RDZ2"/>
<evidence type="ECO:0000256" key="3">
    <source>
        <dbReference type="ARBA" id="ARBA00022980"/>
    </source>
</evidence>
<comment type="subunit">
    <text evidence="5">Part of the 50S ribosomal subunit; part of the 5S rRNA/L5/L18/L25 subcomplex. Contacts the 5S rRNA. Binds to the 5S rRNA independently of L5 and L18.</text>
</comment>
<evidence type="ECO:0000256" key="4">
    <source>
        <dbReference type="ARBA" id="ARBA00023274"/>
    </source>
</evidence>
<dbReference type="Proteomes" id="UP000473885">
    <property type="component" value="Unassembled WGS sequence"/>
</dbReference>
<evidence type="ECO:0000259" key="7">
    <source>
        <dbReference type="Pfam" id="PF14693"/>
    </source>
</evidence>
<dbReference type="GO" id="GO:0006412">
    <property type="term" value="P:translation"/>
    <property type="evidence" value="ECO:0007669"/>
    <property type="project" value="UniProtKB-UniRule"/>
</dbReference>
<keyword evidence="1 5" id="KW-0699">rRNA-binding</keyword>
<dbReference type="Gene3D" id="2.40.240.10">
    <property type="entry name" value="Ribosomal Protein L25, Chain P"/>
    <property type="match status" value="1"/>
</dbReference>
<dbReference type="HAMAP" id="MF_01334">
    <property type="entry name" value="Ribosomal_bL25_CTC"/>
    <property type="match status" value="1"/>
</dbReference>
<dbReference type="SUPFAM" id="SSF50715">
    <property type="entry name" value="Ribosomal protein L25-like"/>
    <property type="match status" value="1"/>
</dbReference>
<dbReference type="InterPro" id="IPR020930">
    <property type="entry name" value="Ribosomal_uL5_bac-type"/>
</dbReference>
<name>A0A6M0RDZ2_9CLOT</name>
<accession>A0A6M0RDZ2</accession>
<comment type="caution">
    <text evidence="8">The sequence shown here is derived from an EMBL/GenBank/DDBJ whole genome shotgun (WGS) entry which is preliminary data.</text>
</comment>
<evidence type="ECO:0000313" key="8">
    <source>
        <dbReference type="EMBL" id="NEZ47568.1"/>
    </source>
</evidence>
<evidence type="ECO:0000256" key="5">
    <source>
        <dbReference type="HAMAP-Rule" id="MF_01334"/>
    </source>
</evidence>
<dbReference type="InterPro" id="IPR037121">
    <property type="entry name" value="Ribosomal_bL25_C"/>
</dbReference>
<dbReference type="GO" id="GO:0003735">
    <property type="term" value="F:structural constituent of ribosome"/>
    <property type="evidence" value="ECO:0007669"/>
    <property type="project" value="InterPro"/>
</dbReference>
<dbReference type="InterPro" id="IPR001021">
    <property type="entry name" value="Ribosomal_bL25_long"/>
</dbReference>
<dbReference type="GO" id="GO:0008097">
    <property type="term" value="F:5S rRNA binding"/>
    <property type="evidence" value="ECO:0007669"/>
    <property type="project" value="InterPro"/>
</dbReference>
<evidence type="ECO:0000313" key="9">
    <source>
        <dbReference type="Proteomes" id="UP000473885"/>
    </source>
</evidence>
<reference evidence="8 9" key="1">
    <citation type="submission" date="2019-04" db="EMBL/GenBank/DDBJ databases">
        <title>Genome sequencing of Clostridium botulinum Groups I-IV and Clostridium butyricum.</title>
        <authorList>
            <person name="Brunt J."/>
            <person name="Van Vliet A.H.M."/>
            <person name="Stringer S.C."/>
            <person name="Carter A.T."/>
            <person name="Peck M.W."/>
        </authorList>
    </citation>
    <scope>NUCLEOTIDE SEQUENCE [LARGE SCALE GENOMIC DNA]</scope>
    <source>
        <strain evidence="8 9">IFR 18/094</strain>
    </source>
</reference>
<dbReference type="Pfam" id="PF01386">
    <property type="entry name" value="Ribosomal_L25p"/>
    <property type="match status" value="1"/>
</dbReference>
<comment type="function">
    <text evidence="5">This is one of the proteins that binds to the 5S RNA in the ribosome where it forms part of the central protuberance.</text>
</comment>
<dbReference type="Gene3D" id="2.170.120.20">
    <property type="entry name" value="Ribosomal protein L25, beta domain"/>
    <property type="match status" value="1"/>
</dbReference>
<dbReference type="InterPro" id="IPR020056">
    <property type="entry name" value="Rbsml_bL25/Gln-tRNA_synth_N"/>
</dbReference>
<dbReference type="Pfam" id="PF14693">
    <property type="entry name" value="Ribosomal_TL5_C"/>
    <property type="match status" value="1"/>
</dbReference>
<dbReference type="InterPro" id="IPR029751">
    <property type="entry name" value="Ribosomal_L25_dom"/>
</dbReference>
<keyword evidence="4 5" id="KW-0687">Ribonucleoprotein</keyword>
<comment type="similarity">
    <text evidence="5">Belongs to the bacterial ribosomal protein bL25 family. CTC subfamily.</text>
</comment>
<dbReference type="NCBIfam" id="TIGR00731">
    <property type="entry name" value="bL25_bact_ctc"/>
    <property type="match status" value="1"/>
</dbReference>
<dbReference type="OrthoDB" id="9790002at2"/>
<protein>
    <recommendedName>
        <fullName evidence="5">Large ribosomal subunit protein bL25</fullName>
    </recommendedName>
    <alternativeName>
        <fullName evidence="5">General stress protein CTC</fullName>
    </alternativeName>
</protein>
<dbReference type="CDD" id="cd00495">
    <property type="entry name" value="Ribosomal_L25_TL5_CTC"/>
    <property type="match status" value="1"/>
</dbReference>
<evidence type="ECO:0000259" key="6">
    <source>
        <dbReference type="Pfam" id="PF01386"/>
    </source>
</evidence>
<dbReference type="RefSeq" id="WP_050606612.1">
    <property type="nucleotide sequence ID" value="NZ_CABKUB010000006.1"/>
</dbReference>
<dbReference type="GO" id="GO:0022625">
    <property type="term" value="C:cytosolic large ribosomal subunit"/>
    <property type="evidence" value="ECO:0007669"/>
    <property type="project" value="TreeGrafter"/>
</dbReference>
<sequence>MGKFLLEGSVRNEKAKKCRRLDFVPGIIYGSEIKEAIPVKFDKPDFIKYINKYGSSSSLWIRVGNEEEYVLMKQIQRDIVTNEIIHVDMQAVSKNEVIKHIIPLVFNGREQLEHKGYLLQTFNTEIELVGKVGALPEVINIDVSDKKPGDTISISDIKLDNEIRVNNELNEVVATISYNSNNKAI</sequence>
<keyword evidence="9" id="KW-1185">Reference proteome</keyword>
<proteinExistence type="inferred from homology"/>
<dbReference type="PANTHER" id="PTHR33284:SF1">
    <property type="entry name" value="RIBOSOMAL PROTEIN L25_GLN-TRNA SYNTHETASE, ANTI-CODON-BINDING DOMAIN-CONTAINING PROTEIN"/>
    <property type="match status" value="1"/>
</dbReference>
<evidence type="ECO:0000256" key="1">
    <source>
        <dbReference type="ARBA" id="ARBA00022730"/>
    </source>
</evidence>
<dbReference type="EMBL" id="SXDP01000009">
    <property type="protein sequence ID" value="NEZ47568.1"/>
    <property type="molecule type" value="Genomic_DNA"/>
</dbReference>
<evidence type="ECO:0000256" key="2">
    <source>
        <dbReference type="ARBA" id="ARBA00022884"/>
    </source>
</evidence>